<dbReference type="AlphaFoldDB" id="A0A7V4G8M2"/>
<evidence type="ECO:0000313" key="1">
    <source>
        <dbReference type="EMBL" id="HGS05404.1"/>
    </source>
</evidence>
<organism evidence="1">
    <name type="scientific">Desulfobacca acetoxidans</name>
    <dbReference type="NCBI Taxonomy" id="60893"/>
    <lineage>
        <taxon>Bacteria</taxon>
        <taxon>Pseudomonadati</taxon>
        <taxon>Thermodesulfobacteriota</taxon>
        <taxon>Desulfobaccia</taxon>
        <taxon>Desulfobaccales</taxon>
        <taxon>Desulfobaccaceae</taxon>
        <taxon>Desulfobacca</taxon>
    </lineage>
</organism>
<name>A0A7V4G8M2_9BACT</name>
<protein>
    <submittedName>
        <fullName evidence="1">DUF429 domain-containing protein</fullName>
    </submittedName>
</protein>
<accession>A0A7V4G8M2</accession>
<reference evidence="1" key="1">
    <citation type="journal article" date="2020" name="mSystems">
        <title>Genome- and Community-Level Interaction Insights into Carbon Utilization and Element Cycling Functions of Hydrothermarchaeota in Hydrothermal Sediment.</title>
        <authorList>
            <person name="Zhou Z."/>
            <person name="Liu Y."/>
            <person name="Xu W."/>
            <person name="Pan J."/>
            <person name="Luo Z.H."/>
            <person name="Li M."/>
        </authorList>
    </citation>
    <scope>NUCLEOTIDE SEQUENCE [LARGE SCALE GENOMIC DNA]</scope>
    <source>
        <strain evidence="1">SpSt-548</strain>
    </source>
</reference>
<dbReference type="InterPro" id="IPR007362">
    <property type="entry name" value="DUF429"/>
</dbReference>
<sequence>MKIYGIDFSGAAAAGKHIWIAAGRMEQGKLCIKSCRPAAAFLNAQPRREVILADLARFVGSQENAVFAFDFPFGLPVTLLTALGYRDWQEMVLAFPRRFPEAHSFRQTCKQFSAVELKRTTDRETKTPFSPYNLRMFRQTYYGISTILHQVVAHDQAAVLPMQPYVPGKAAIIEICPAATLQKEMINKAYRGYKSVSPHGFTQRAAILAHFEKLGVVPAGQQLRKKILADPRGDALDSLIAGFAAYRAYASGFAAASQQPYALEGFVYT</sequence>
<proteinExistence type="predicted"/>
<dbReference type="Pfam" id="PF04250">
    <property type="entry name" value="DUF429"/>
    <property type="match status" value="1"/>
</dbReference>
<dbReference type="EMBL" id="DSXI01000391">
    <property type="protein sequence ID" value="HGS05404.1"/>
    <property type="molecule type" value="Genomic_DNA"/>
</dbReference>
<comment type="caution">
    <text evidence="1">The sequence shown here is derived from an EMBL/GenBank/DDBJ whole genome shotgun (WGS) entry which is preliminary data.</text>
</comment>
<gene>
    <name evidence="1" type="ORF">ENT08_06665</name>
</gene>